<gene>
    <name evidence="2" type="ORF">ARN_24610</name>
</gene>
<organism evidence="2">
    <name type="scientific">Arsenophonus nasoniae</name>
    <name type="common">son-killer infecting Nasonia vitripennis</name>
    <dbReference type="NCBI Taxonomy" id="638"/>
    <lineage>
        <taxon>Bacteria</taxon>
        <taxon>Pseudomonadati</taxon>
        <taxon>Pseudomonadota</taxon>
        <taxon>Gammaproteobacteria</taxon>
        <taxon>Enterobacterales</taxon>
        <taxon>Morganellaceae</taxon>
        <taxon>Arsenophonus</taxon>
    </lineage>
</organism>
<keyword evidence="1" id="KW-0812">Transmembrane</keyword>
<evidence type="ECO:0000313" key="2">
    <source>
        <dbReference type="EMBL" id="CBA74700.1"/>
    </source>
</evidence>
<proteinExistence type="predicted"/>
<dbReference type="AlphaFoldDB" id="D2U1M7"/>
<keyword evidence="1" id="KW-0472">Membrane</keyword>
<protein>
    <submittedName>
        <fullName evidence="2">Conserved hypothetical phage protein</fullName>
    </submittedName>
</protein>
<sequence length="74" mass="8510">MLKLIGTSMSKQKRIIMFEKYSTPSAYLCGVLSTGFGFLTLDEWLAVTGILSTIGTFFINLYYKRKEHKLKNEH</sequence>
<reference evidence="2" key="1">
    <citation type="journal article" date="2010" name="Insect Mol. Biol.">
        <title>The draft genome sequence of Arsenophonus nasoniae, son-killer bacterium of Nasonia vitripennis, reveals genes associated with virulence and symbiosis.</title>
        <authorList>
            <person name="Wilkes T."/>
            <person name="Darby A.C."/>
            <person name="Choi J."/>
            <person name="Colborne J.K."/>
            <person name="Werren J.H."/>
            <person name="Hurst G.D.D."/>
        </authorList>
    </citation>
    <scope>NUCLEOTIDE SEQUENCE</scope>
</reference>
<dbReference type="InterPro" id="IPR032118">
    <property type="entry name" value="Phage_holin_HP1"/>
</dbReference>
<accession>D2U1M7</accession>
<name>D2U1M7_9GAMM</name>
<dbReference type="Pfam" id="PF16080">
    <property type="entry name" value="Phage_holin_2_3"/>
    <property type="match status" value="1"/>
</dbReference>
<feature type="transmembrane region" description="Helical" evidence="1">
    <location>
        <begin position="44"/>
        <end position="63"/>
    </location>
</feature>
<keyword evidence="1" id="KW-1133">Transmembrane helix</keyword>
<feature type="transmembrane region" description="Helical" evidence="1">
    <location>
        <begin position="21"/>
        <end position="38"/>
    </location>
</feature>
<dbReference type="EMBL" id="FN545242">
    <property type="protein sequence ID" value="CBA74700.1"/>
    <property type="molecule type" value="Genomic_DNA"/>
</dbReference>
<evidence type="ECO:0000256" key="1">
    <source>
        <dbReference type="SAM" id="Phobius"/>
    </source>
</evidence>